<dbReference type="Gene3D" id="3.90.1580.10">
    <property type="entry name" value="paralog of FGE (formylglycine-generating enzyme)"/>
    <property type="match status" value="1"/>
</dbReference>
<dbReference type="CDD" id="cd00180">
    <property type="entry name" value="PKc"/>
    <property type="match status" value="1"/>
</dbReference>
<dbReference type="SUPFAM" id="SSF56112">
    <property type="entry name" value="Protein kinase-like (PK-like)"/>
    <property type="match status" value="1"/>
</dbReference>
<gene>
    <name evidence="4" type="ORF">GCM10007852_06470</name>
</gene>
<dbReference type="PROSITE" id="PS50011">
    <property type="entry name" value="PROTEIN_KINASE_DOM"/>
    <property type="match status" value="1"/>
</dbReference>
<dbReference type="InterPro" id="IPR016187">
    <property type="entry name" value="CTDL_fold"/>
</dbReference>
<evidence type="ECO:0000256" key="2">
    <source>
        <dbReference type="SAM" id="Phobius"/>
    </source>
</evidence>
<protein>
    <recommendedName>
        <fullName evidence="3">Protein kinase domain-containing protein</fullName>
    </recommendedName>
</protein>
<dbReference type="AlphaFoldDB" id="A0AA37WIS3"/>
<dbReference type="InterPro" id="IPR000719">
    <property type="entry name" value="Prot_kinase_dom"/>
</dbReference>
<dbReference type="Proteomes" id="UP001156601">
    <property type="component" value="Unassembled WGS sequence"/>
</dbReference>
<keyword evidence="2" id="KW-0472">Membrane</keyword>
<dbReference type="PROSITE" id="PS00108">
    <property type="entry name" value="PROTEIN_KINASE_ST"/>
    <property type="match status" value="1"/>
</dbReference>
<accession>A0AA37WIS3</accession>
<reference evidence="4" key="1">
    <citation type="journal article" date="2014" name="Int. J. Syst. Evol. Microbiol.">
        <title>Complete genome sequence of Corynebacterium casei LMG S-19264T (=DSM 44701T), isolated from a smear-ripened cheese.</title>
        <authorList>
            <consortium name="US DOE Joint Genome Institute (JGI-PGF)"/>
            <person name="Walter F."/>
            <person name="Albersmeier A."/>
            <person name="Kalinowski J."/>
            <person name="Ruckert C."/>
        </authorList>
    </citation>
    <scope>NUCLEOTIDE SEQUENCE</scope>
    <source>
        <strain evidence="4">NBRC 110023</strain>
    </source>
</reference>
<name>A0AA37WIS3_9ALTE</name>
<keyword evidence="5" id="KW-1185">Reference proteome</keyword>
<feature type="domain" description="Protein kinase" evidence="3">
    <location>
        <begin position="11"/>
        <end position="288"/>
    </location>
</feature>
<evidence type="ECO:0000313" key="4">
    <source>
        <dbReference type="EMBL" id="GLR69739.1"/>
    </source>
</evidence>
<dbReference type="InterPro" id="IPR011009">
    <property type="entry name" value="Kinase-like_dom_sf"/>
</dbReference>
<feature type="compositionally biased region" description="Polar residues" evidence="1">
    <location>
        <begin position="438"/>
        <end position="449"/>
    </location>
</feature>
<dbReference type="Pfam" id="PF00069">
    <property type="entry name" value="Pkinase"/>
    <property type="match status" value="1"/>
</dbReference>
<dbReference type="GO" id="GO:0004672">
    <property type="term" value="F:protein kinase activity"/>
    <property type="evidence" value="ECO:0007669"/>
    <property type="project" value="InterPro"/>
</dbReference>
<dbReference type="EMBL" id="BSOT01000005">
    <property type="protein sequence ID" value="GLR69739.1"/>
    <property type="molecule type" value="Genomic_DNA"/>
</dbReference>
<evidence type="ECO:0000259" key="3">
    <source>
        <dbReference type="PROSITE" id="PS50011"/>
    </source>
</evidence>
<evidence type="ECO:0000256" key="1">
    <source>
        <dbReference type="SAM" id="MobiDB-lite"/>
    </source>
</evidence>
<dbReference type="InterPro" id="IPR042095">
    <property type="entry name" value="SUMF_sf"/>
</dbReference>
<dbReference type="PANTHER" id="PTHR44167:SF24">
    <property type="entry name" value="SERINE_THREONINE-PROTEIN KINASE CHK2"/>
    <property type="match status" value="1"/>
</dbReference>
<organism evidence="4 5">
    <name type="scientific">Agaribacter marinus</name>
    <dbReference type="NCBI Taxonomy" id="1431249"/>
    <lineage>
        <taxon>Bacteria</taxon>
        <taxon>Pseudomonadati</taxon>
        <taxon>Pseudomonadota</taxon>
        <taxon>Gammaproteobacteria</taxon>
        <taxon>Alteromonadales</taxon>
        <taxon>Alteromonadaceae</taxon>
        <taxon>Agaribacter</taxon>
    </lineage>
</organism>
<evidence type="ECO:0000313" key="5">
    <source>
        <dbReference type="Proteomes" id="UP001156601"/>
    </source>
</evidence>
<dbReference type="GO" id="GO:0005524">
    <property type="term" value="F:ATP binding"/>
    <property type="evidence" value="ECO:0007669"/>
    <property type="project" value="InterPro"/>
</dbReference>
<dbReference type="InterPro" id="IPR005532">
    <property type="entry name" value="SUMF_dom"/>
</dbReference>
<proteinExistence type="predicted"/>
<dbReference type="SUPFAM" id="SSF56436">
    <property type="entry name" value="C-type lectin-like"/>
    <property type="match status" value="1"/>
</dbReference>
<dbReference type="Gene3D" id="1.10.510.10">
    <property type="entry name" value="Transferase(Phosphotransferase) domain 1"/>
    <property type="match status" value="1"/>
</dbReference>
<feature type="transmembrane region" description="Helical" evidence="2">
    <location>
        <begin position="406"/>
        <end position="424"/>
    </location>
</feature>
<sequence>MSILQTTIDKYEIKLLMHEGQGIRVYKASVTVDLDTASNSSPYVVIKQAIHDKNTQSSANANIRHQIQILEKLKKSGGDTGFVKLLASGQDENDCAYFVMPKYEQTLTRFLQQRDANIDAIVLLDWISALSKSVNELHKIGFTHNDLKPDNLLLTGSGELIISDLGAAQTLNRIDGTTDTRRDSNKTGNLGTPAFASPELLYATRPVSNASDFYSIGKIAQYIVDAAQIDVPTQLHEFIVRLTQENIEKRLGEYIAIESIIEGLRQSLDDNRTQVLSDTWLTEKYASLYQKVLLMLSQNGQLSEADESFLQNTYLGNMQAEQSSTILSSIIKCARNSLCKDPNMRDWLMWCETLNMQLAHRANRLTKGEFLAMTDDGIRLSKRNRYQVEAYIRKRAKIIGSTRKRYWALAFVLIAFVFCTLYFYEFSPSNQNHDIETNVESSDSTWRNTSSESSPSLSKTLDNKINKPSSTTTSLTDLETSNSEVTKRLRLQLSDGDVMFIDVVKIQTITGNIWVMQNEVSVALYNACIDAGSCRKIKRFTTQSRALNQIEDSPVTNVSWFDVTDDFIPYVNRVFSAHFRLPTLSEWQAMSLSDVTTTDKRLVNIHCKNCKTRLSEKFNDGPMPVNLLAVDDKNLRHVYGNVQEWLDECPLSKDDEPLCYQAIVVGGSWMHTVDDILNHSIGSLQKRARSINTGFRLVESEK</sequence>
<reference evidence="4" key="2">
    <citation type="submission" date="2023-01" db="EMBL/GenBank/DDBJ databases">
        <title>Draft genome sequence of Agaribacter marinus strain NBRC 110023.</title>
        <authorList>
            <person name="Sun Q."/>
            <person name="Mori K."/>
        </authorList>
    </citation>
    <scope>NUCLEOTIDE SEQUENCE</scope>
    <source>
        <strain evidence="4">NBRC 110023</strain>
    </source>
</reference>
<keyword evidence="2" id="KW-1133">Transmembrane helix</keyword>
<dbReference type="SMART" id="SM00220">
    <property type="entry name" value="S_TKc"/>
    <property type="match status" value="1"/>
</dbReference>
<keyword evidence="2" id="KW-0812">Transmembrane</keyword>
<feature type="compositionally biased region" description="Low complexity" evidence="1">
    <location>
        <begin position="469"/>
        <end position="479"/>
    </location>
</feature>
<feature type="region of interest" description="Disordered" evidence="1">
    <location>
        <begin position="438"/>
        <end position="479"/>
    </location>
</feature>
<dbReference type="InterPro" id="IPR008271">
    <property type="entry name" value="Ser/Thr_kinase_AS"/>
</dbReference>
<dbReference type="PANTHER" id="PTHR44167">
    <property type="entry name" value="OVARIAN-SPECIFIC SERINE/THREONINE-PROTEIN KINASE LOK-RELATED"/>
    <property type="match status" value="1"/>
</dbReference>
<dbReference type="Pfam" id="PF03781">
    <property type="entry name" value="FGE-sulfatase"/>
    <property type="match status" value="1"/>
</dbReference>
<dbReference type="RefSeq" id="WP_284216050.1">
    <property type="nucleotide sequence ID" value="NZ_BSOT01000005.1"/>
</dbReference>
<comment type="caution">
    <text evidence="4">The sequence shown here is derived from an EMBL/GenBank/DDBJ whole genome shotgun (WGS) entry which is preliminary data.</text>
</comment>